<feature type="modified residue" description="4-aspartylphosphate" evidence="6">
    <location>
        <position position="51"/>
    </location>
</feature>
<dbReference type="PROSITE" id="PS50110">
    <property type="entry name" value="RESPONSE_REGULATORY"/>
    <property type="match status" value="1"/>
</dbReference>
<evidence type="ECO:0000256" key="6">
    <source>
        <dbReference type="PROSITE-ProRule" id="PRU00169"/>
    </source>
</evidence>
<sequence>MLVLLVEDNRVLAANIIEYLEAYGFECDYADNGNLGLTLAREQRFDVILLDIMLPGMDGINLCSAIRDHGISTPIIMMTAKGTLEDKLEGFDVGANDYLVKPFQLPELVARLKVLSSYQQSYHQNTGYPQKGNTQLSVGDLTMDTAEYKVNRAGQEIVLSKAGWQILELLIKASPNVVTKSEIQRVLWPDELPNSDALKSHIYQLRQQVDKPFSSALISTVRGVGLVLKKSESKKSDIKDIALKEPAVKGKL</sequence>
<name>A0A2S7UX23_9GAMM</name>
<dbReference type="InterPro" id="IPR001867">
    <property type="entry name" value="OmpR/PhoB-type_DNA-bd"/>
</dbReference>
<dbReference type="OrthoDB" id="9802426at2"/>
<evidence type="ECO:0000256" key="4">
    <source>
        <dbReference type="ARBA" id="ARBA00023125"/>
    </source>
</evidence>
<feature type="domain" description="OmpR/PhoB-type" evidence="9">
    <location>
        <begin position="133"/>
        <end position="230"/>
    </location>
</feature>
<evidence type="ECO:0000259" key="8">
    <source>
        <dbReference type="PROSITE" id="PS50110"/>
    </source>
</evidence>
<dbReference type="SUPFAM" id="SSF46894">
    <property type="entry name" value="C-terminal effector domain of the bipartite response regulators"/>
    <property type="match status" value="1"/>
</dbReference>
<dbReference type="InterPro" id="IPR016032">
    <property type="entry name" value="Sig_transdc_resp-reg_C-effctor"/>
</dbReference>
<keyword evidence="5" id="KW-0804">Transcription</keyword>
<evidence type="ECO:0000256" key="7">
    <source>
        <dbReference type="PROSITE-ProRule" id="PRU01091"/>
    </source>
</evidence>
<dbReference type="CDD" id="cd00383">
    <property type="entry name" value="trans_reg_C"/>
    <property type="match status" value="1"/>
</dbReference>
<keyword evidence="3" id="KW-0805">Transcription regulation</keyword>
<reference evidence="10 11" key="1">
    <citation type="submission" date="2016-12" db="EMBL/GenBank/DDBJ databases">
        <title>Diversity of luminous bacteria.</title>
        <authorList>
            <person name="Yoshizawa S."/>
            <person name="Kogure K."/>
        </authorList>
    </citation>
    <scope>NUCLEOTIDE SEQUENCE [LARGE SCALE GENOMIC DNA]</scope>
    <source>
        <strain evidence="10 11">SA4-48</strain>
    </source>
</reference>
<dbReference type="GO" id="GO:0000976">
    <property type="term" value="F:transcription cis-regulatory region binding"/>
    <property type="evidence" value="ECO:0007669"/>
    <property type="project" value="TreeGrafter"/>
</dbReference>
<evidence type="ECO:0000256" key="3">
    <source>
        <dbReference type="ARBA" id="ARBA00023015"/>
    </source>
</evidence>
<dbReference type="InterPro" id="IPR011006">
    <property type="entry name" value="CheY-like_superfamily"/>
</dbReference>
<dbReference type="PANTHER" id="PTHR48111:SF22">
    <property type="entry name" value="REGULATOR OF RPOS"/>
    <property type="match status" value="1"/>
</dbReference>
<dbReference type="GO" id="GO:0005829">
    <property type="term" value="C:cytosol"/>
    <property type="evidence" value="ECO:0007669"/>
    <property type="project" value="TreeGrafter"/>
</dbReference>
<feature type="domain" description="Response regulatory" evidence="8">
    <location>
        <begin position="2"/>
        <end position="116"/>
    </location>
</feature>
<organism evidence="10 11">
    <name type="scientific">Psychrosphaera saromensis</name>
    <dbReference type="NCBI Taxonomy" id="716813"/>
    <lineage>
        <taxon>Bacteria</taxon>
        <taxon>Pseudomonadati</taxon>
        <taxon>Pseudomonadota</taxon>
        <taxon>Gammaproteobacteria</taxon>
        <taxon>Alteromonadales</taxon>
        <taxon>Pseudoalteromonadaceae</taxon>
        <taxon>Psychrosphaera</taxon>
    </lineage>
</organism>
<accession>A0A2S7UX23</accession>
<dbReference type="GO" id="GO:0000156">
    <property type="term" value="F:phosphorelay response regulator activity"/>
    <property type="evidence" value="ECO:0007669"/>
    <property type="project" value="TreeGrafter"/>
</dbReference>
<evidence type="ECO:0000256" key="2">
    <source>
        <dbReference type="ARBA" id="ARBA00023012"/>
    </source>
</evidence>
<dbReference type="PANTHER" id="PTHR48111">
    <property type="entry name" value="REGULATOR OF RPOS"/>
    <property type="match status" value="1"/>
</dbReference>
<proteinExistence type="predicted"/>
<keyword evidence="2" id="KW-0902">Two-component regulatory system</keyword>
<evidence type="ECO:0000256" key="5">
    <source>
        <dbReference type="ARBA" id="ARBA00023163"/>
    </source>
</evidence>
<dbReference type="InterPro" id="IPR001789">
    <property type="entry name" value="Sig_transdc_resp-reg_receiver"/>
</dbReference>
<dbReference type="InterPro" id="IPR036388">
    <property type="entry name" value="WH-like_DNA-bd_sf"/>
</dbReference>
<dbReference type="Gene3D" id="3.40.50.2300">
    <property type="match status" value="1"/>
</dbReference>
<dbReference type="InterPro" id="IPR039420">
    <property type="entry name" value="WalR-like"/>
</dbReference>
<feature type="DNA-binding region" description="OmpR/PhoB-type" evidence="7">
    <location>
        <begin position="133"/>
        <end position="230"/>
    </location>
</feature>
<keyword evidence="1 6" id="KW-0597">Phosphoprotein</keyword>
<dbReference type="SUPFAM" id="SSF52172">
    <property type="entry name" value="CheY-like"/>
    <property type="match status" value="1"/>
</dbReference>
<keyword evidence="11" id="KW-1185">Reference proteome</keyword>
<dbReference type="FunFam" id="3.40.50.2300:FF:000001">
    <property type="entry name" value="DNA-binding response regulator PhoB"/>
    <property type="match status" value="1"/>
</dbReference>
<protein>
    <submittedName>
        <fullName evidence="10">Two-component system response regulator</fullName>
    </submittedName>
</protein>
<dbReference type="EMBL" id="MSCH01000003">
    <property type="protein sequence ID" value="PQJ54536.1"/>
    <property type="molecule type" value="Genomic_DNA"/>
</dbReference>
<evidence type="ECO:0000313" key="11">
    <source>
        <dbReference type="Proteomes" id="UP000239007"/>
    </source>
</evidence>
<dbReference type="PROSITE" id="PS51755">
    <property type="entry name" value="OMPR_PHOB"/>
    <property type="match status" value="1"/>
</dbReference>
<dbReference type="SMART" id="SM00862">
    <property type="entry name" value="Trans_reg_C"/>
    <property type="match status" value="1"/>
</dbReference>
<keyword evidence="4 7" id="KW-0238">DNA-binding</keyword>
<dbReference type="Gene3D" id="1.10.10.10">
    <property type="entry name" value="Winged helix-like DNA-binding domain superfamily/Winged helix DNA-binding domain"/>
    <property type="match status" value="1"/>
</dbReference>
<evidence type="ECO:0000259" key="9">
    <source>
        <dbReference type="PROSITE" id="PS51755"/>
    </source>
</evidence>
<dbReference type="Proteomes" id="UP000239007">
    <property type="component" value="Unassembled WGS sequence"/>
</dbReference>
<dbReference type="GO" id="GO:0032993">
    <property type="term" value="C:protein-DNA complex"/>
    <property type="evidence" value="ECO:0007669"/>
    <property type="project" value="TreeGrafter"/>
</dbReference>
<comment type="caution">
    <text evidence="10">The sequence shown here is derived from an EMBL/GenBank/DDBJ whole genome shotgun (WGS) entry which is preliminary data.</text>
</comment>
<dbReference type="SMART" id="SM00448">
    <property type="entry name" value="REC"/>
    <property type="match status" value="1"/>
</dbReference>
<dbReference type="AlphaFoldDB" id="A0A2S7UX23"/>
<dbReference type="Pfam" id="PF00486">
    <property type="entry name" value="Trans_reg_C"/>
    <property type="match status" value="1"/>
</dbReference>
<gene>
    <name evidence="10" type="ORF">BTO11_13350</name>
</gene>
<dbReference type="CDD" id="cd17624">
    <property type="entry name" value="REC_OmpR_PmrA-like"/>
    <property type="match status" value="1"/>
</dbReference>
<dbReference type="RefSeq" id="WP_105053055.1">
    <property type="nucleotide sequence ID" value="NZ_BMYG01000001.1"/>
</dbReference>
<dbReference type="GO" id="GO:0006355">
    <property type="term" value="P:regulation of DNA-templated transcription"/>
    <property type="evidence" value="ECO:0007669"/>
    <property type="project" value="InterPro"/>
</dbReference>
<evidence type="ECO:0000313" key="10">
    <source>
        <dbReference type="EMBL" id="PQJ54536.1"/>
    </source>
</evidence>
<evidence type="ECO:0000256" key="1">
    <source>
        <dbReference type="ARBA" id="ARBA00022553"/>
    </source>
</evidence>
<dbReference type="Pfam" id="PF00072">
    <property type="entry name" value="Response_reg"/>
    <property type="match status" value="1"/>
</dbReference>